<reference evidence="3" key="1">
    <citation type="journal article" date="2004" name="Nature">
        <title>Genome duplication in the teleost fish Tetraodon nigroviridis reveals the early vertebrate proto-karyotype.</title>
        <authorList>
            <person name="Jaillon O."/>
            <person name="Aury J.-M."/>
            <person name="Brunet F."/>
            <person name="Petit J.-L."/>
            <person name="Stange-Thomann N."/>
            <person name="Mauceli E."/>
            <person name="Bouneau L."/>
            <person name="Fischer C."/>
            <person name="Ozouf-Costaz C."/>
            <person name="Bernot A."/>
            <person name="Nicaud S."/>
            <person name="Jaffe D."/>
            <person name="Fisher S."/>
            <person name="Lutfalla G."/>
            <person name="Dossat C."/>
            <person name="Segurens B."/>
            <person name="Dasilva C."/>
            <person name="Salanoubat M."/>
            <person name="Levy M."/>
            <person name="Boudet N."/>
            <person name="Castellano S."/>
            <person name="Anthouard V."/>
            <person name="Jubin C."/>
            <person name="Castelli V."/>
            <person name="Katinka M."/>
            <person name="Vacherie B."/>
            <person name="Biemont C."/>
            <person name="Skalli Z."/>
            <person name="Cattolico L."/>
            <person name="Poulain J."/>
            <person name="De Berardinis V."/>
            <person name="Cruaud C."/>
            <person name="Duprat S."/>
            <person name="Brottier P."/>
            <person name="Coutanceau J.-P."/>
            <person name="Gouzy J."/>
            <person name="Parra G."/>
            <person name="Lardier G."/>
            <person name="Chapple C."/>
            <person name="McKernan K.J."/>
            <person name="McEwan P."/>
            <person name="Bosak S."/>
            <person name="Kellis M."/>
            <person name="Volff J.-N."/>
            <person name="Guigo R."/>
            <person name="Zody M.C."/>
            <person name="Mesirov J."/>
            <person name="Lindblad-Toh K."/>
            <person name="Birren B."/>
            <person name="Nusbaum C."/>
            <person name="Kahn D."/>
            <person name="Robinson-Rechavi M."/>
            <person name="Laudet V."/>
            <person name="Schachter V."/>
            <person name="Quetier F."/>
            <person name="Saurin W."/>
            <person name="Scarpelli C."/>
            <person name="Wincker P."/>
            <person name="Lander E.S."/>
            <person name="Weissenbach J."/>
            <person name="Roest Crollius H."/>
        </authorList>
    </citation>
    <scope>NUCLEOTIDE SEQUENCE [LARGE SCALE GENOMIC DNA]</scope>
</reference>
<feature type="compositionally biased region" description="Polar residues" evidence="1">
    <location>
        <begin position="249"/>
        <end position="262"/>
    </location>
</feature>
<sequence length="495" mass="52850">VQSAPPPPPPPPPLPPPPPPPALVLPGLPQDPPAAPQRPSLPSVQASAVGSQQAVLEERAPSTGGALRPAPHQSRPPPQTAAVDLKVQPAPGTRTPPSGHANSSRLSRKSDRSPHLSTGSSPPSSGSLKLNAGGDASLEITGATLLAPVVSRDSPGPAAADSSSSHATEEPSHLTTSHSGNGAPPPPPRPPPSLPAAVRCPSYPPSSPSGPHGALPTHVLTHLIEGFVIQEGLEPFPVVPSTLLKTKQASLPDSQEMKTNQDAARAESPLEANQSDSSDFEMENTNPAADEHGRRVGRRVGGVLRCQYCGARGHACISVRSKRFCSMTCVRRFNKHITLLRAGRWGHRAAGRRGRPPSSVNGHPRELRLERVHRPPRSRECGEEEEEEEACAPARLRKRAERQREKEREQERLTTETISISDEAEEDRRPSLWDVERVFSYISSLPGGEDVAPAFRSQEIDGQALLLLTEDHLVGAMNLKLGPALKLYAHINSLK</sequence>
<evidence type="ECO:0000313" key="3">
    <source>
        <dbReference type="EMBL" id="CAG07196.1"/>
    </source>
</evidence>
<feature type="compositionally biased region" description="Polar residues" evidence="1">
    <location>
        <begin position="40"/>
        <end position="54"/>
    </location>
</feature>
<dbReference type="AlphaFoldDB" id="Q4RWN6"/>
<dbReference type="InterPro" id="IPR050548">
    <property type="entry name" value="PcG_chromatin_remod_factors"/>
</dbReference>
<feature type="compositionally biased region" description="Basic and acidic residues" evidence="1">
    <location>
        <begin position="402"/>
        <end position="414"/>
    </location>
</feature>
<accession>Q4RWN6</accession>
<feature type="compositionally biased region" description="Low complexity" evidence="1">
    <location>
        <begin position="115"/>
        <end position="128"/>
    </location>
</feature>
<protein>
    <submittedName>
        <fullName evidence="3">(spotted green pufferfish) hypothetical protein</fullName>
    </submittedName>
</protein>
<dbReference type="PANTHER" id="PTHR12247:SF88">
    <property type="entry name" value="POLYHOMEOTIC-LIKE PROTEIN 3"/>
    <property type="match status" value="1"/>
</dbReference>
<dbReference type="KEGG" id="tng:GSTEN00027771G001"/>
<proteinExistence type="predicted"/>
<dbReference type="Gene3D" id="1.10.150.50">
    <property type="entry name" value="Transcription Factor, Ets-1"/>
    <property type="match status" value="1"/>
</dbReference>
<dbReference type="EMBL" id="CAAE01014981">
    <property type="protein sequence ID" value="CAG07196.1"/>
    <property type="molecule type" value="Genomic_DNA"/>
</dbReference>
<feature type="non-terminal residue" evidence="3">
    <location>
        <position position="495"/>
    </location>
</feature>
<dbReference type="Pfam" id="PF07647">
    <property type="entry name" value="SAM_2"/>
    <property type="match status" value="1"/>
</dbReference>
<dbReference type="PANTHER" id="PTHR12247">
    <property type="entry name" value="POLYCOMB GROUP PROTEIN"/>
    <property type="match status" value="1"/>
</dbReference>
<feature type="region of interest" description="Disordered" evidence="1">
    <location>
        <begin position="1"/>
        <end position="133"/>
    </location>
</feature>
<feature type="compositionally biased region" description="Basic and acidic residues" evidence="1">
    <location>
        <begin position="363"/>
        <end position="381"/>
    </location>
</feature>
<feature type="region of interest" description="Disordered" evidence="1">
    <location>
        <begin position="148"/>
        <end position="214"/>
    </location>
</feature>
<dbReference type="InterPro" id="IPR001660">
    <property type="entry name" value="SAM"/>
</dbReference>
<comment type="caution">
    <text evidence="3">The sequence shown here is derived from an EMBL/GenBank/DDBJ whole genome shotgun (WGS) entry which is preliminary data.</text>
</comment>
<dbReference type="GO" id="GO:0003682">
    <property type="term" value="F:chromatin binding"/>
    <property type="evidence" value="ECO:0007669"/>
    <property type="project" value="TreeGrafter"/>
</dbReference>
<feature type="domain" description="SAM" evidence="2">
    <location>
        <begin position="433"/>
        <end position="495"/>
    </location>
</feature>
<dbReference type="InterPro" id="IPR038603">
    <property type="entry name" value="Znf_FCS_sf"/>
</dbReference>
<gene>
    <name evidence="3" type="ORF">GSTENG00027771001</name>
</gene>
<dbReference type="OrthoDB" id="2390104at2759"/>
<evidence type="ECO:0000259" key="2">
    <source>
        <dbReference type="PROSITE" id="PS50105"/>
    </source>
</evidence>
<feature type="compositionally biased region" description="Pro residues" evidence="1">
    <location>
        <begin position="1"/>
        <end position="36"/>
    </location>
</feature>
<dbReference type="GO" id="GO:0042393">
    <property type="term" value="F:histone binding"/>
    <property type="evidence" value="ECO:0007669"/>
    <property type="project" value="TreeGrafter"/>
</dbReference>
<feature type="region of interest" description="Disordered" evidence="1">
    <location>
        <begin position="249"/>
        <end position="294"/>
    </location>
</feature>
<dbReference type="PROSITE" id="PS50105">
    <property type="entry name" value="SAM_DOMAIN"/>
    <property type="match status" value="1"/>
</dbReference>
<feature type="compositionally biased region" description="Polar residues" evidence="1">
    <location>
        <begin position="271"/>
        <end position="287"/>
    </location>
</feature>
<feature type="compositionally biased region" description="Pro residues" evidence="1">
    <location>
        <begin position="183"/>
        <end position="194"/>
    </location>
</feature>
<reference evidence="3" key="2">
    <citation type="submission" date="2004-02" db="EMBL/GenBank/DDBJ databases">
        <authorList>
            <consortium name="Genoscope"/>
            <consortium name="Whitehead Institute Centre for Genome Research"/>
        </authorList>
    </citation>
    <scope>NUCLEOTIDE SEQUENCE</scope>
</reference>
<organism evidence="3">
    <name type="scientific">Tetraodon nigroviridis</name>
    <name type="common">Spotted green pufferfish</name>
    <name type="synonym">Chelonodon nigroviridis</name>
    <dbReference type="NCBI Taxonomy" id="99883"/>
    <lineage>
        <taxon>Eukaryota</taxon>
        <taxon>Metazoa</taxon>
        <taxon>Chordata</taxon>
        <taxon>Craniata</taxon>
        <taxon>Vertebrata</taxon>
        <taxon>Euteleostomi</taxon>
        <taxon>Actinopterygii</taxon>
        <taxon>Neopterygii</taxon>
        <taxon>Teleostei</taxon>
        <taxon>Neoteleostei</taxon>
        <taxon>Acanthomorphata</taxon>
        <taxon>Eupercaria</taxon>
        <taxon>Tetraodontiformes</taxon>
        <taxon>Tetradontoidea</taxon>
        <taxon>Tetraodontidae</taxon>
        <taxon>Tetraodon</taxon>
    </lineage>
</organism>
<feature type="region of interest" description="Disordered" evidence="1">
    <location>
        <begin position="348"/>
        <end position="425"/>
    </location>
</feature>
<evidence type="ECO:0000256" key="1">
    <source>
        <dbReference type="SAM" id="MobiDB-lite"/>
    </source>
</evidence>
<feature type="compositionally biased region" description="Low complexity" evidence="1">
    <location>
        <begin position="151"/>
        <end position="166"/>
    </location>
</feature>
<dbReference type="SUPFAM" id="SSF47769">
    <property type="entry name" value="SAM/Pointed domain"/>
    <property type="match status" value="1"/>
</dbReference>
<dbReference type="SMART" id="SM00454">
    <property type="entry name" value="SAM"/>
    <property type="match status" value="1"/>
</dbReference>
<dbReference type="GO" id="GO:0035102">
    <property type="term" value="C:PRC1 complex"/>
    <property type="evidence" value="ECO:0007669"/>
    <property type="project" value="TreeGrafter"/>
</dbReference>
<dbReference type="Gene3D" id="3.30.60.160">
    <property type="match status" value="1"/>
</dbReference>
<dbReference type="GO" id="GO:0045892">
    <property type="term" value="P:negative regulation of DNA-templated transcription"/>
    <property type="evidence" value="ECO:0007669"/>
    <property type="project" value="TreeGrafter"/>
</dbReference>
<name>Q4RWN6_TETNG</name>
<feature type="non-terminal residue" evidence="3">
    <location>
        <position position="1"/>
    </location>
</feature>
<dbReference type="InterPro" id="IPR013761">
    <property type="entry name" value="SAM/pointed_sf"/>
</dbReference>
<dbReference type="CDD" id="cd09577">
    <property type="entry name" value="SAM_Ph1_2_3"/>
    <property type="match status" value="1"/>
</dbReference>